<organism evidence="1 2">
    <name type="scientific">Neptunomonas japonica JAMM 1380</name>
    <dbReference type="NCBI Taxonomy" id="1441457"/>
    <lineage>
        <taxon>Bacteria</taxon>
        <taxon>Pseudomonadati</taxon>
        <taxon>Pseudomonadota</taxon>
        <taxon>Gammaproteobacteria</taxon>
        <taxon>Oceanospirillales</taxon>
        <taxon>Oceanospirillaceae</taxon>
        <taxon>Neptunomonas</taxon>
    </lineage>
</organism>
<sequence length="123" mass="13904">MNNSHYFYRTAIYTQKNNEIGLVDINQLDNVTPLDEWLGLVVSLADGAHSIQELLDYVSSRYSSVPANLEETIHSVIERLEEGNLIKLSDKPVALPYYLAEPIEALDLDKARKLIAEDGYTLH</sequence>
<dbReference type="EMBL" id="AP014546">
    <property type="protein sequence ID" value="BBB28481.1"/>
    <property type="molecule type" value="Genomic_DNA"/>
</dbReference>
<dbReference type="RefSeq" id="WP_201349175.1">
    <property type="nucleotide sequence ID" value="NZ_AP014546.1"/>
</dbReference>
<accession>A0A7R6PHP7</accession>
<dbReference type="Proteomes" id="UP000595332">
    <property type="component" value="Chromosome"/>
</dbReference>
<evidence type="ECO:0000313" key="1">
    <source>
        <dbReference type="EMBL" id="BBB28481.1"/>
    </source>
</evidence>
<dbReference type="AlphaFoldDB" id="A0A7R6PHP7"/>
<gene>
    <name evidence="1" type="ORF">NEJAP_0524</name>
</gene>
<evidence type="ECO:0000313" key="2">
    <source>
        <dbReference type="Proteomes" id="UP000595332"/>
    </source>
</evidence>
<keyword evidence="2" id="KW-1185">Reference proteome</keyword>
<name>A0A7R6PHP7_9GAMM</name>
<protein>
    <recommendedName>
        <fullName evidence="3">PqqD family protein</fullName>
    </recommendedName>
</protein>
<proteinExistence type="predicted"/>
<dbReference type="KEGG" id="njp:NEJAP_0524"/>
<reference evidence="1 2" key="1">
    <citation type="journal article" date="2008" name="Int. J. Syst. Evol. Microbiol.">
        <title>Neptunomonas japonica sp. nov., an Osedax japonicus symbiont-like bacterium isolated from sediment adjacent to sperm whale carcasses off Kagoshima, Japan.</title>
        <authorList>
            <person name="Miyazaki M."/>
            <person name="Nogi Y."/>
            <person name="Fujiwara Y."/>
            <person name="Kawato M."/>
            <person name="Kubokawa K."/>
            <person name="Horikoshi K."/>
        </authorList>
    </citation>
    <scope>NUCLEOTIDE SEQUENCE [LARGE SCALE GENOMIC DNA]</scope>
    <source>
        <strain evidence="1 2">JAMM 1380</strain>
    </source>
</reference>
<evidence type="ECO:0008006" key="3">
    <source>
        <dbReference type="Google" id="ProtNLM"/>
    </source>
</evidence>